<dbReference type="OrthoDB" id="9792935at2"/>
<dbReference type="PANTHER" id="PTHR43818">
    <property type="entry name" value="BCDNA.GH03377"/>
    <property type="match status" value="1"/>
</dbReference>
<organism evidence="3 4">
    <name type="scientific">Crateriforma conspicua</name>
    <dbReference type="NCBI Taxonomy" id="2527996"/>
    <lineage>
        <taxon>Bacteria</taxon>
        <taxon>Pseudomonadati</taxon>
        <taxon>Planctomycetota</taxon>
        <taxon>Planctomycetia</taxon>
        <taxon>Planctomycetales</taxon>
        <taxon>Planctomycetaceae</taxon>
        <taxon>Crateriforma</taxon>
    </lineage>
</organism>
<dbReference type="InterPro" id="IPR000683">
    <property type="entry name" value="Gfo/Idh/MocA-like_OxRdtase_N"/>
</dbReference>
<gene>
    <name evidence="3" type="primary">ycjS_1</name>
    <name evidence="3" type="ORF">Pan14r_07380</name>
</gene>
<feature type="domain" description="Gfo/Idh/MocA-like oxidoreductase bacterial type C-terminal" evidence="2">
    <location>
        <begin position="207"/>
        <end position="422"/>
    </location>
</feature>
<dbReference type="PANTHER" id="PTHR43818:SF5">
    <property type="entry name" value="OXIDOREDUCTASE FAMILY PROTEIN"/>
    <property type="match status" value="1"/>
</dbReference>
<dbReference type="Proteomes" id="UP000317238">
    <property type="component" value="Unassembled WGS sequence"/>
</dbReference>
<dbReference type="InterPro" id="IPR043906">
    <property type="entry name" value="Gfo/Idh/MocA_OxRdtase_bact_C"/>
</dbReference>
<protein>
    <submittedName>
        <fullName evidence="3">Putative oxidoreductase YcjS</fullName>
        <ecNumber evidence="3">1.-.-.-</ecNumber>
    </submittedName>
</protein>
<keyword evidence="4" id="KW-1185">Reference proteome</keyword>
<name>A0A5C5Y1H1_9PLAN</name>
<dbReference type="Gene3D" id="3.30.360.10">
    <property type="entry name" value="Dihydrodipicolinate Reductase, domain 2"/>
    <property type="match status" value="1"/>
</dbReference>
<dbReference type="EC" id="1.-.-.-" evidence="3"/>
<dbReference type="GO" id="GO:0016491">
    <property type="term" value="F:oxidoreductase activity"/>
    <property type="evidence" value="ECO:0007669"/>
    <property type="project" value="UniProtKB-KW"/>
</dbReference>
<reference evidence="3 4" key="1">
    <citation type="submission" date="2019-02" db="EMBL/GenBank/DDBJ databases">
        <title>Deep-cultivation of Planctomycetes and their phenomic and genomic characterization uncovers novel biology.</title>
        <authorList>
            <person name="Wiegand S."/>
            <person name="Jogler M."/>
            <person name="Boedeker C."/>
            <person name="Pinto D."/>
            <person name="Vollmers J."/>
            <person name="Rivas-Marin E."/>
            <person name="Kohn T."/>
            <person name="Peeters S.H."/>
            <person name="Heuer A."/>
            <person name="Rast P."/>
            <person name="Oberbeckmann S."/>
            <person name="Bunk B."/>
            <person name="Jeske O."/>
            <person name="Meyerdierks A."/>
            <person name="Storesund J.E."/>
            <person name="Kallscheuer N."/>
            <person name="Luecker S."/>
            <person name="Lage O.M."/>
            <person name="Pohl T."/>
            <person name="Merkel B.J."/>
            <person name="Hornburger P."/>
            <person name="Mueller R.-W."/>
            <person name="Bruemmer F."/>
            <person name="Labrenz M."/>
            <person name="Spormann A.M."/>
            <person name="Op Den Camp H."/>
            <person name="Overmann J."/>
            <person name="Amann R."/>
            <person name="Jetten M.S.M."/>
            <person name="Mascher T."/>
            <person name="Medema M.H."/>
            <person name="Devos D.P."/>
            <person name="Kaster A.-K."/>
            <person name="Ovreas L."/>
            <person name="Rohde M."/>
            <person name="Galperin M.Y."/>
            <person name="Jogler C."/>
        </authorList>
    </citation>
    <scope>NUCLEOTIDE SEQUENCE [LARGE SCALE GENOMIC DNA]</scope>
    <source>
        <strain evidence="3 4">Pan14r</strain>
    </source>
</reference>
<dbReference type="SUPFAM" id="SSF55347">
    <property type="entry name" value="Glyceraldehyde-3-phosphate dehydrogenase-like, C-terminal domain"/>
    <property type="match status" value="1"/>
</dbReference>
<sequence>MHSQSSRRPNRRSALKTMVAAASAPLFVSPRVFGNNAPSNTITLGHIGVGIHGVQRNLNGFLNQSDCRPVVVCDVMKSRAIEACRLVNEHFDDTCCDVTYDFREVLSRDDVDAVVISTPDHWHVPMSLMALEAGKHTFCEKPTLTIREGQELVAAVKRSGKVFGTGLEDRSVTEYFRIAELVRNGVIGTLQHIEVGLPVKPVFPIEQPAPVPDDLDFNLWIGPAPMRAYTPKLTTAQCWRQIRDFSGGSLTDWGSHLIDTAQVANFSENTTPISVTGEGQIPENAINSVPHTFDLGYTYANGVTMHVKSDVPSIRLEGSDGWIGNRGWCGELTASDPKFLEARFDPGLSRIWPQPRIEHRDFLDALKSGDSTMYDAESLHRLSTVMHLGSIAMELNRPLRWNPQAESFDDADANALRSRPRRDWS</sequence>
<dbReference type="Pfam" id="PF01408">
    <property type="entry name" value="GFO_IDH_MocA"/>
    <property type="match status" value="1"/>
</dbReference>
<dbReference type="InterPro" id="IPR050463">
    <property type="entry name" value="Gfo/Idh/MocA_oxidrdct_glycsds"/>
</dbReference>
<feature type="domain" description="Gfo/Idh/MocA-like oxidoreductase N-terminal" evidence="1">
    <location>
        <begin position="45"/>
        <end position="165"/>
    </location>
</feature>
<dbReference type="InterPro" id="IPR036291">
    <property type="entry name" value="NAD(P)-bd_dom_sf"/>
</dbReference>
<evidence type="ECO:0000313" key="4">
    <source>
        <dbReference type="Proteomes" id="UP000317238"/>
    </source>
</evidence>
<dbReference type="EMBL" id="SJPL01000001">
    <property type="protein sequence ID" value="TWT68493.1"/>
    <property type="molecule type" value="Genomic_DNA"/>
</dbReference>
<comment type="caution">
    <text evidence="3">The sequence shown here is derived from an EMBL/GenBank/DDBJ whole genome shotgun (WGS) entry which is preliminary data.</text>
</comment>
<dbReference type="SUPFAM" id="SSF51735">
    <property type="entry name" value="NAD(P)-binding Rossmann-fold domains"/>
    <property type="match status" value="1"/>
</dbReference>
<evidence type="ECO:0000313" key="3">
    <source>
        <dbReference type="EMBL" id="TWT68493.1"/>
    </source>
</evidence>
<proteinExistence type="predicted"/>
<evidence type="ECO:0000259" key="2">
    <source>
        <dbReference type="Pfam" id="PF19051"/>
    </source>
</evidence>
<dbReference type="Pfam" id="PF19051">
    <property type="entry name" value="GFO_IDH_MocA_C2"/>
    <property type="match status" value="1"/>
</dbReference>
<evidence type="ECO:0000259" key="1">
    <source>
        <dbReference type="Pfam" id="PF01408"/>
    </source>
</evidence>
<dbReference type="AlphaFoldDB" id="A0A5C5Y1H1"/>
<keyword evidence="3" id="KW-0560">Oxidoreductase</keyword>
<dbReference type="GO" id="GO:0000166">
    <property type="term" value="F:nucleotide binding"/>
    <property type="evidence" value="ECO:0007669"/>
    <property type="project" value="InterPro"/>
</dbReference>
<accession>A0A5C5Y1H1</accession>
<dbReference type="Gene3D" id="3.40.50.720">
    <property type="entry name" value="NAD(P)-binding Rossmann-like Domain"/>
    <property type="match status" value="1"/>
</dbReference>
<dbReference type="RefSeq" id="WP_146438346.1">
    <property type="nucleotide sequence ID" value="NZ_SJPL01000001.1"/>
</dbReference>